<comment type="caution">
    <text evidence="3">The sequence shown here is derived from an EMBL/GenBank/DDBJ whole genome shotgun (WGS) entry which is preliminary data.</text>
</comment>
<evidence type="ECO:0000313" key="3">
    <source>
        <dbReference type="EMBL" id="MCS0583392.1"/>
    </source>
</evidence>
<evidence type="ECO:0000256" key="1">
    <source>
        <dbReference type="SAM" id="MobiDB-lite"/>
    </source>
</evidence>
<dbReference type="Proteomes" id="UP001204151">
    <property type="component" value="Unassembled WGS sequence"/>
</dbReference>
<dbReference type="RefSeq" id="WP_258817981.1">
    <property type="nucleotide sequence ID" value="NZ_JANUGW010000013.1"/>
</dbReference>
<evidence type="ECO:0000313" key="4">
    <source>
        <dbReference type="Proteomes" id="UP001204151"/>
    </source>
</evidence>
<protein>
    <submittedName>
        <fullName evidence="3">MbcA/ParS/Xre antitoxin family protein</fullName>
    </submittedName>
</protein>
<feature type="region of interest" description="Disordered" evidence="1">
    <location>
        <begin position="1"/>
        <end position="24"/>
    </location>
</feature>
<feature type="domain" description="Antitoxin Xre/MbcA/ParS-like toxin-binding" evidence="2">
    <location>
        <begin position="136"/>
        <end position="178"/>
    </location>
</feature>
<gene>
    <name evidence="3" type="ORF">NX784_17515</name>
</gene>
<dbReference type="InterPro" id="IPR024467">
    <property type="entry name" value="Xre/MbcA/ParS-like_toxin-bd"/>
</dbReference>
<name>A0ABT1ZTX8_9BURK</name>
<proteinExistence type="predicted"/>
<accession>A0ABT1ZTX8</accession>
<evidence type="ECO:0000259" key="2">
    <source>
        <dbReference type="Pfam" id="PF09722"/>
    </source>
</evidence>
<keyword evidence="4" id="KW-1185">Reference proteome</keyword>
<feature type="compositionally biased region" description="Acidic residues" evidence="1">
    <location>
        <begin position="14"/>
        <end position="24"/>
    </location>
</feature>
<dbReference type="EMBL" id="JANUGW010000013">
    <property type="protein sequence ID" value="MCS0583392.1"/>
    <property type="molecule type" value="Genomic_DNA"/>
</dbReference>
<sequence length="180" mass="19955">MAEEDDRPRSPCSYDEEDSESNADEICEQIVGRHFAKNEQGSGPSADEICEQVVGSHFAKTWGERPLNAAPLELPDVKKIHRSANTMYVAGLTKLADITDALVERILPNDQPVHPKIPAEVLARRDEIRNAALEKLGSPQQAKKWLEGPKVSLQGRRPVDLLGTLEGCDQVQKMLDDLYS</sequence>
<reference evidence="3 4" key="1">
    <citation type="submission" date="2022-08" db="EMBL/GenBank/DDBJ databases">
        <title>Reclassification of Massilia species as members of the genera Telluria, Duganella, Pseudoduganella, Mokoshia gen. nov. and Zemynaea gen. nov. using orthogonal and non-orthogonal genome-based approaches.</title>
        <authorList>
            <person name="Bowman J.P."/>
        </authorList>
    </citation>
    <scope>NUCLEOTIDE SEQUENCE [LARGE SCALE GENOMIC DNA]</scope>
    <source>
        <strain evidence="3 4">JCM 31316</strain>
    </source>
</reference>
<organism evidence="3 4">
    <name type="scientific">Massilia pinisoli</name>
    <dbReference type="NCBI Taxonomy" id="1772194"/>
    <lineage>
        <taxon>Bacteria</taxon>
        <taxon>Pseudomonadati</taxon>
        <taxon>Pseudomonadota</taxon>
        <taxon>Betaproteobacteria</taxon>
        <taxon>Burkholderiales</taxon>
        <taxon>Oxalobacteraceae</taxon>
        <taxon>Telluria group</taxon>
        <taxon>Massilia</taxon>
    </lineage>
</organism>
<dbReference type="Pfam" id="PF09722">
    <property type="entry name" value="Xre_MbcA_ParS_C"/>
    <property type="match status" value="1"/>
</dbReference>